<evidence type="ECO:0000259" key="1">
    <source>
        <dbReference type="Pfam" id="PF23451"/>
    </source>
</evidence>
<keyword evidence="3" id="KW-1185">Reference proteome</keyword>
<evidence type="ECO:0000313" key="2">
    <source>
        <dbReference type="EMBL" id="GAA5051819.1"/>
    </source>
</evidence>
<gene>
    <name evidence="2" type="ORF">GCM10025751_27420</name>
</gene>
<reference evidence="2 3" key="1">
    <citation type="journal article" date="2019" name="Int. J. Syst. Evol. Microbiol.">
        <title>The Global Catalogue of Microorganisms (GCM) 10K type strain sequencing project: providing services to taxonomists for standard genome sequencing and annotation.</title>
        <authorList>
            <consortium name="The Broad Institute Genomics Platform"/>
            <consortium name="The Broad Institute Genome Sequencing Center for Infectious Disease"/>
            <person name="Wu L."/>
            <person name="Ma J."/>
        </authorList>
    </citation>
    <scope>NUCLEOTIDE SEQUENCE [LARGE SCALE GENOMIC DNA]</scope>
    <source>
        <strain evidence="2 3">JCM 17504</strain>
    </source>
</reference>
<organism evidence="2 3">
    <name type="scientific">Haladaptatus pallidirubidus</name>
    <dbReference type="NCBI Taxonomy" id="1008152"/>
    <lineage>
        <taxon>Archaea</taxon>
        <taxon>Methanobacteriati</taxon>
        <taxon>Methanobacteriota</taxon>
        <taxon>Stenosarchaea group</taxon>
        <taxon>Halobacteria</taxon>
        <taxon>Halobacteriales</taxon>
        <taxon>Haladaptataceae</taxon>
        <taxon>Haladaptatus</taxon>
    </lineage>
</organism>
<feature type="domain" description="PaaD zinc beta ribbon" evidence="1">
    <location>
        <begin position="9"/>
        <end position="53"/>
    </location>
</feature>
<dbReference type="EMBL" id="BAABKX010000009">
    <property type="protein sequence ID" value="GAA5051819.1"/>
    <property type="molecule type" value="Genomic_DNA"/>
</dbReference>
<protein>
    <recommendedName>
        <fullName evidence="1">PaaD zinc beta ribbon domain-containing protein</fullName>
    </recommendedName>
</protein>
<accession>A0AAV3UIG9</accession>
<evidence type="ECO:0000313" key="3">
    <source>
        <dbReference type="Proteomes" id="UP001501729"/>
    </source>
</evidence>
<comment type="caution">
    <text evidence="2">The sequence shown here is derived from an EMBL/GenBank/DDBJ whole genome shotgun (WGS) entry which is preliminary data.</text>
</comment>
<dbReference type="Pfam" id="PF23451">
    <property type="entry name" value="Zn_ribbon_PaaD"/>
    <property type="match status" value="1"/>
</dbReference>
<sequence length="63" mass="7300">MSIMNDPTAQEEFTPTCPFCMSTDVKQESAFGSEISKAQYYCKNCQTMFERLKYDGKRPDTNR</sequence>
<proteinExistence type="predicted"/>
<dbReference type="InterPro" id="IPR056572">
    <property type="entry name" value="Zn_ribbon_PaaD"/>
</dbReference>
<dbReference type="Proteomes" id="UP001501729">
    <property type="component" value="Unassembled WGS sequence"/>
</dbReference>
<name>A0AAV3UIG9_9EURY</name>
<dbReference type="AlphaFoldDB" id="A0AAV3UIG9"/>